<dbReference type="Gene3D" id="3.40.50.1000">
    <property type="entry name" value="HAD superfamily/HAD-like"/>
    <property type="match status" value="1"/>
</dbReference>
<evidence type="ECO:0000313" key="1">
    <source>
        <dbReference type="EMBL" id="RCA11477.1"/>
    </source>
</evidence>
<sequence length="271" mass="30077">MNTSLKNKLLVCDLDGTLLDAQGQIDEKSLTLIKEFCAAGGHFVVCTGRMDTDIQFIEEKLGVKSEYRISQNGAVIYDKKNQLVASATIPLDYIKALNEVIFSQGLRTEVSNLTNRLFPSPRDPENVAEFVDSSIVIEDLPTFVAEKEKQPTIYLTFGTKKEFEVIRQKIEETLGKDKVNIVMTSPSSLEVFSNKVSKGAAVQRVIEWLDLGKDQVYVAGDAESDTSMFPLTPNSYAVQEAAAEIRAKAMFYRSNVGEIVKDIFQQTKGAN</sequence>
<evidence type="ECO:0000313" key="2">
    <source>
        <dbReference type="EMBL" id="STP28197.1"/>
    </source>
</evidence>
<dbReference type="STRING" id="53345.LIU_11630"/>
<dbReference type="Pfam" id="PF08282">
    <property type="entry name" value="Hydrolase_3"/>
    <property type="match status" value="1"/>
</dbReference>
<name>A0A377KG77_9ENTE</name>
<organism evidence="2 4">
    <name type="scientific">Enterococcus durans</name>
    <dbReference type="NCBI Taxonomy" id="53345"/>
    <lineage>
        <taxon>Bacteria</taxon>
        <taxon>Bacillati</taxon>
        <taxon>Bacillota</taxon>
        <taxon>Bacilli</taxon>
        <taxon>Lactobacillales</taxon>
        <taxon>Enterococcaceae</taxon>
        <taxon>Enterococcus</taxon>
    </lineage>
</organism>
<dbReference type="PANTHER" id="PTHR10000">
    <property type="entry name" value="PHOSPHOSERINE PHOSPHATASE"/>
    <property type="match status" value="1"/>
</dbReference>
<gene>
    <name evidence="1" type="ORF">EA71_02236</name>
    <name evidence="2" type="ORF">NCTC8129_00314</name>
</gene>
<dbReference type="InterPro" id="IPR023214">
    <property type="entry name" value="HAD_sf"/>
</dbReference>
<dbReference type="RefSeq" id="WP_113846130.1">
    <property type="nucleotide sequence ID" value="NZ_CP116579.1"/>
</dbReference>
<evidence type="ECO:0000313" key="3">
    <source>
        <dbReference type="Proteomes" id="UP000252797"/>
    </source>
</evidence>
<dbReference type="GO" id="GO:0005829">
    <property type="term" value="C:cytosol"/>
    <property type="evidence" value="ECO:0007669"/>
    <property type="project" value="TreeGrafter"/>
</dbReference>
<dbReference type="GO" id="GO:0000287">
    <property type="term" value="F:magnesium ion binding"/>
    <property type="evidence" value="ECO:0007669"/>
    <property type="project" value="TreeGrafter"/>
</dbReference>
<dbReference type="PANTHER" id="PTHR10000:SF8">
    <property type="entry name" value="HAD SUPERFAMILY HYDROLASE-LIKE, TYPE 3"/>
    <property type="match status" value="1"/>
</dbReference>
<dbReference type="SFLD" id="SFLDG01140">
    <property type="entry name" value="C2.B:_Phosphomannomutase_and_P"/>
    <property type="match status" value="1"/>
</dbReference>
<dbReference type="InterPro" id="IPR006379">
    <property type="entry name" value="HAD-SF_hydro_IIB"/>
</dbReference>
<dbReference type="EC" id="3.-.-.-" evidence="2"/>
<dbReference type="InterPro" id="IPR000150">
    <property type="entry name" value="Cof"/>
</dbReference>
<accession>A0A377KG77</accession>
<proteinExistence type="predicted"/>
<dbReference type="GO" id="GO:0016791">
    <property type="term" value="F:phosphatase activity"/>
    <property type="evidence" value="ECO:0007669"/>
    <property type="project" value="TreeGrafter"/>
</dbReference>
<dbReference type="NCBIfam" id="TIGR00099">
    <property type="entry name" value="Cof-subfamily"/>
    <property type="match status" value="1"/>
</dbReference>
<reference evidence="2 4" key="2">
    <citation type="submission" date="2018-06" db="EMBL/GenBank/DDBJ databases">
        <authorList>
            <consortium name="Pathogen Informatics"/>
            <person name="Doyle S."/>
        </authorList>
    </citation>
    <scope>NUCLEOTIDE SEQUENCE [LARGE SCALE GENOMIC DNA]</scope>
    <source>
        <strain evidence="2 4">NCTC8129</strain>
    </source>
</reference>
<dbReference type="EMBL" id="UGIF01000002">
    <property type="protein sequence ID" value="STP28197.1"/>
    <property type="molecule type" value="Genomic_DNA"/>
</dbReference>
<keyword evidence="2" id="KW-0378">Hydrolase</keyword>
<dbReference type="SFLD" id="SFLDS00003">
    <property type="entry name" value="Haloacid_Dehalogenase"/>
    <property type="match status" value="1"/>
</dbReference>
<dbReference type="EMBL" id="LEPB01000004">
    <property type="protein sequence ID" value="RCA11477.1"/>
    <property type="molecule type" value="Genomic_DNA"/>
</dbReference>
<dbReference type="AlphaFoldDB" id="A0A377KG77"/>
<dbReference type="Proteomes" id="UP000254070">
    <property type="component" value="Unassembled WGS sequence"/>
</dbReference>
<protein>
    <submittedName>
        <fullName evidence="2">HAD superfamily hydrolase</fullName>
        <ecNumber evidence="2">3.-.-.-</ecNumber>
    </submittedName>
</protein>
<dbReference type="InterPro" id="IPR036412">
    <property type="entry name" value="HAD-like_sf"/>
</dbReference>
<dbReference type="NCBIfam" id="TIGR01484">
    <property type="entry name" value="HAD-SF-IIB"/>
    <property type="match status" value="1"/>
</dbReference>
<dbReference type="Gene3D" id="3.30.1240.10">
    <property type="match status" value="1"/>
</dbReference>
<reference evidence="1 3" key="1">
    <citation type="submission" date="2015-06" db="EMBL/GenBank/DDBJ databases">
        <title>The Genome Sequence of Enterococcus durans 4EA1.</title>
        <authorList>
            <consortium name="The Broad Institute Genomics Platform"/>
            <consortium name="The Broad Institute Genome Sequencing Center for Infectious Disease"/>
            <person name="Earl A.M."/>
            <person name="Van Tyne D."/>
            <person name="Lebreton F."/>
            <person name="Saavedra J.T."/>
            <person name="Gilmore M.S."/>
            <person name="Manson Mcguire A."/>
            <person name="Clock S."/>
            <person name="Crupain M."/>
            <person name="Rangan U."/>
            <person name="Young S."/>
            <person name="Abouelleil A."/>
            <person name="Cao P."/>
            <person name="Chapman S.B."/>
            <person name="Griggs A."/>
            <person name="Priest M."/>
            <person name="Shea T."/>
            <person name="Wortman J."/>
            <person name="Nusbaum C."/>
            <person name="Birren B."/>
        </authorList>
    </citation>
    <scope>NUCLEOTIDE SEQUENCE [LARGE SCALE GENOMIC DNA]</scope>
    <source>
        <strain evidence="1 3">4EA1</strain>
    </source>
</reference>
<evidence type="ECO:0000313" key="4">
    <source>
        <dbReference type="Proteomes" id="UP000254070"/>
    </source>
</evidence>
<dbReference type="SUPFAM" id="SSF56784">
    <property type="entry name" value="HAD-like"/>
    <property type="match status" value="1"/>
</dbReference>
<dbReference type="Proteomes" id="UP000252797">
    <property type="component" value="Unassembled WGS sequence"/>
</dbReference>